<dbReference type="Proteomes" id="UP001629523">
    <property type="component" value="Unassembled WGS sequence"/>
</dbReference>
<dbReference type="Gene3D" id="3.10.350.10">
    <property type="entry name" value="LysM domain"/>
    <property type="match status" value="1"/>
</dbReference>
<proteinExistence type="predicted"/>
<reference evidence="3 4" key="1">
    <citation type="journal article" date="2024" name="Infect. Genet. Evol.">
        <title>Characteristics and comparative genome analysis of Yersinia enterocolitica and related species associated with human infections in Switzerland 2019-2023.</title>
        <authorList>
            <person name="Stevens M.J.A."/>
            <person name="Horlbog J.A."/>
            <person name="Diethelm A."/>
            <person name="Stephan R."/>
            <person name="Nuesch-Inderbinen M."/>
        </authorList>
    </citation>
    <scope>NUCLEOTIDE SEQUENCE [LARGE SCALE GENOMIC DNA]</scope>
    <source>
        <strain evidence="3 4">N20-0302</strain>
    </source>
</reference>
<dbReference type="SMART" id="SM00257">
    <property type="entry name" value="LysM"/>
    <property type="match status" value="1"/>
</dbReference>
<evidence type="ECO:0000313" key="4">
    <source>
        <dbReference type="Proteomes" id="UP001629523"/>
    </source>
</evidence>
<dbReference type="InterPro" id="IPR036779">
    <property type="entry name" value="LysM_dom_sf"/>
</dbReference>
<organism evidence="3 4">
    <name type="scientific">Yersinia proxima</name>
    <dbReference type="NCBI Taxonomy" id="2890316"/>
    <lineage>
        <taxon>Bacteria</taxon>
        <taxon>Pseudomonadati</taxon>
        <taxon>Pseudomonadota</taxon>
        <taxon>Gammaproteobacteria</taxon>
        <taxon>Enterobacterales</taxon>
        <taxon>Yersiniaceae</taxon>
        <taxon>Yersinia</taxon>
    </lineage>
</organism>
<dbReference type="InterPro" id="IPR018392">
    <property type="entry name" value="LysM"/>
</dbReference>
<dbReference type="EMBL" id="JBBEST010000014">
    <property type="protein sequence ID" value="MFM1348784.1"/>
    <property type="molecule type" value="Genomic_DNA"/>
</dbReference>
<dbReference type="SUPFAM" id="SSF51261">
    <property type="entry name" value="Duplicated hybrid motif"/>
    <property type="match status" value="1"/>
</dbReference>
<dbReference type="SUPFAM" id="SSF53955">
    <property type="entry name" value="Lysozyme-like"/>
    <property type="match status" value="1"/>
</dbReference>
<feature type="compositionally biased region" description="Polar residues" evidence="1">
    <location>
        <begin position="183"/>
        <end position="210"/>
    </location>
</feature>
<sequence>MEQYTVQPGDSLWKISRRFGVEINDLNSINGLNTKAKQHIIHPGQMLVLPSKEKTYDTQLNLNICDLRWRPLKDTKLKLTFDGKTRDYITDGNGSVAGILIEDSTKGIKVELQHLDKKQFIVIANHPKAPLGNKTLRINSREMVVKGSTLVKTGTQQSTKQQEKEKAKNNNNLSTKPAAPPKSVTNKPQANRTLPINQTTRTEGGIPTSVNNIGNVSEGLLLPPQAEKYRSYIIETAKKYNFLPEGLAALIYAESRWLAHARNSTGSGAVGLGQFKPRAWLELSANPKSKVYQYLTKKYSYQMIVYEKGIIYGTKTSTDNKIEKKRIEENTVLALRINEEFNIDMIGLYDRQGVDRISKEFSAVASLTPDEIVKLAYLVHHEGENGAYDIIMNGKEGAKKYRQYDDDAFVGRFNVNVKGATAQQRYLSIDQNPRTAYVAWLVELADTSVVPDNFRISPKAQNYLTKDIIKKLNPNFNVNINLPPRVTQPAASRTVRNNTVSESSSSAGQWHNPLAVCRIRIHGLRGPRSASFGRGVRIYRGTPRNHQGIDIAADSGTPIYAVADGRVAFIVTNRGDYGKQLCIVVQVDDLPQPKKNLYFSLANNDELREIYFFYAHLSEISANLSTRSTIKCGDCIGNTGSTGNAGDMTTIARGGHLHFEVRTKDPAGAGMVNRIDPAGFIEGFNYP</sequence>
<dbReference type="InterPro" id="IPR050570">
    <property type="entry name" value="Cell_wall_metabolism_enzyme"/>
</dbReference>
<dbReference type="RefSeq" id="WP_227719917.1">
    <property type="nucleotide sequence ID" value="NZ_CABHYG010000022.1"/>
</dbReference>
<feature type="region of interest" description="Disordered" evidence="1">
    <location>
        <begin position="150"/>
        <end position="210"/>
    </location>
</feature>
<dbReference type="InterPro" id="IPR011055">
    <property type="entry name" value="Dup_hybrid_motif"/>
</dbReference>
<dbReference type="GeneID" id="93972925"/>
<dbReference type="Gene3D" id="2.70.70.10">
    <property type="entry name" value="Glucose Permease (Domain IIA)"/>
    <property type="match status" value="1"/>
</dbReference>
<gene>
    <name evidence="3" type="ORF">WFP14_19775</name>
</gene>
<feature type="domain" description="LysM" evidence="2">
    <location>
        <begin position="2"/>
        <end position="49"/>
    </location>
</feature>
<evidence type="ECO:0000256" key="1">
    <source>
        <dbReference type="SAM" id="MobiDB-lite"/>
    </source>
</evidence>
<dbReference type="Pfam" id="PF01551">
    <property type="entry name" value="Peptidase_M23"/>
    <property type="match status" value="1"/>
</dbReference>
<dbReference type="CDD" id="cd12797">
    <property type="entry name" value="M23_peptidase"/>
    <property type="match status" value="1"/>
</dbReference>
<dbReference type="InterPro" id="IPR023346">
    <property type="entry name" value="Lysozyme-like_dom_sf"/>
</dbReference>
<dbReference type="PROSITE" id="PS51782">
    <property type="entry name" value="LYSM"/>
    <property type="match status" value="1"/>
</dbReference>
<dbReference type="PANTHER" id="PTHR21666:SF287">
    <property type="entry name" value="CYTOPLASMIC MEMBRANE PROTEIN"/>
    <property type="match status" value="1"/>
</dbReference>
<dbReference type="Gene3D" id="1.10.530.10">
    <property type="match status" value="1"/>
</dbReference>
<evidence type="ECO:0000313" key="3">
    <source>
        <dbReference type="EMBL" id="MFM1348784.1"/>
    </source>
</evidence>
<dbReference type="Pfam" id="PF01476">
    <property type="entry name" value="LysM"/>
    <property type="match status" value="1"/>
</dbReference>
<dbReference type="PANTHER" id="PTHR21666">
    <property type="entry name" value="PEPTIDASE-RELATED"/>
    <property type="match status" value="1"/>
</dbReference>
<accession>A0ABW9F3J0</accession>
<comment type="caution">
    <text evidence="3">The sequence shown here is derived from an EMBL/GenBank/DDBJ whole genome shotgun (WGS) entry which is preliminary data.</text>
</comment>
<dbReference type="InterPro" id="IPR008258">
    <property type="entry name" value="Transglycosylase_SLT_dom_1"/>
</dbReference>
<name>A0ABW9F3J0_9GAMM</name>
<dbReference type="InterPro" id="IPR016047">
    <property type="entry name" value="M23ase_b-sheet_dom"/>
</dbReference>
<evidence type="ECO:0000259" key="2">
    <source>
        <dbReference type="PROSITE" id="PS51782"/>
    </source>
</evidence>
<dbReference type="SUPFAM" id="SSF54106">
    <property type="entry name" value="LysM domain"/>
    <property type="match status" value="1"/>
</dbReference>
<protein>
    <submittedName>
        <fullName evidence="3">Peptidoglycan DD-metalloendopeptidase family protein</fullName>
    </submittedName>
</protein>
<dbReference type="CDD" id="cd00118">
    <property type="entry name" value="LysM"/>
    <property type="match status" value="1"/>
</dbReference>
<keyword evidence="4" id="KW-1185">Reference proteome</keyword>
<dbReference type="Pfam" id="PF01464">
    <property type="entry name" value="SLT"/>
    <property type="match status" value="1"/>
</dbReference>